<dbReference type="GO" id="GO:0006888">
    <property type="term" value="P:endoplasmic reticulum to Golgi vesicle-mediated transport"/>
    <property type="evidence" value="ECO:0007669"/>
    <property type="project" value="UniProtKB-UniRule"/>
</dbReference>
<evidence type="ECO:0000256" key="4">
    <source>
        <dbReference type="ARBA" id="ARBA00023136"/>
    </source>
</evidence>
<feature type="domain" description="BAP29/BAP31 transmembrane" evidence="6">
    <location>
        <begin position="2"/>
        <end position="74"/>
    </location>
</feature>
<keyword evidence="5" id="KW-0653">Protein transport</keyword>
<gene>
    <name evidence="7" type="ORF">BGZ65_008439</name>
</gene>
<comment type="similarity">
    <text evidence="5">Belongs to the BCAP29/BCAP31 family.</text>
</comment>
<dbReference type="EMBL" id="JAAAHW010010612">
    <property type="protein sequence ID" value="KAF9924264.1"/>
    <property type="molecule type" value="Genomic_DNA"/>
</dbReference>
<comment type="subcellular location">
    <subcellularLocation>
        <location evidence="5">Endoplasmic reticulum membrane</location>
        <topology evidence="5">Multi-pass membrane protein</topology>
    </subcellularLocation>
    <subcellularLocation>
        <location evidence="1">Membrane</location>
        <topology evidence="1">Multi-pass membrane protein</topology>
    </subcellularLocation>
</comment>
<dbReference type="InterPro" id="IPR040463">
    <property type="entry name" value="BAP29/BAP31_N"/>
</dbReference>
<evidence type="ECO:0000256" key="5">
    <source>
        <dbReference type="RuleBase" id="RU367026"/>
    </source>
</evidence>
<keyword evidence="5" id="KW-0931">ER-Golgi transport</keyword>
<dbReference type="Proteomes" id="UP000749646">
    <property type="component" value="Unassembled WGS sequence"/>
</dbReference>
<evidence type="ECO:0000256" key="2">
    <source>
        <dbReference type="ARBA" id="ARBA00022692"/>
    </source>
</evidence>
<dbReference type="AlphaFoldDB" id="A0A9P6IJG8"/>
<dbReference type="GO" id="GO:0070973">
    <property type="term" value="P:protein localization to endoplasmic reticulum exit site"/>
    <property type="evidence" value="ECO:0007669"/>
    <property type="project" value="UniProtKB-UniRule"/>
</dbReference>
<comment type="function">
    <text evidence="5">May play a role in anterograde transport of membrane proteins from the endoplasmic reticulum to the Golgi.</text>
</comment>
<organism evidence="7 8">
    <name type="scientific">Modicella reniformis</name>
    <dbReference type="NCBI Taxonomy" id="1440133"/>
    <lineage>
        <taxon>Eukaryota</taxon>
        <taxon>Fungi</taxon>
        <taxon>Fungi incertae sedis</taxon>
        <taxon>Mucoromycota</taxon>
        <taxon>Mortierellomycotina</taxon>
        <taxon>Mortierellomycetes</taxon>
        <taxon>Mortierellales</taxon>
        <taxon>Mortierellaceae</taxon>
        <taxon>Modicella</taxon>
    </lineage>
</organism>
<dbReference type="Pfam" id="PF05529">
    <property type="entry name" value="Bap31"/>
    <property type="match status" value="1"/>
</dbReference>
<sequence>MVLIDSLNRILKIEEANETIVPQHGHVNESGVAARRFHSQRNMYLTGFTLFLSLILNRTFFLILDLLASEEKVEVIKKQASQQSKEYERVLTSETVLMQELKDLTNIIANHPEALRDYEDLKKQQDEKKTLEDKKDI</sequence>
<evidence type="ECO:0000259" key="6">
    <source>
        <dbReference type="Pfam" id="PF05529"/>
    </source>
</evidence>
<accession>A0A9P6IJG8</accession>
<dbReference type="OrthoDB" id="435607at2759"/>
<evidence type="ECO:0000256" key="1">
    <source>
        <dbReference type="ARBA" id="ARBA00004141"/>
    </source>
</evidence>
<dbReference type="GO" id="GO:0005789">
    <property type="term" value="C:endoplasmic reticulum membrane"/>
    <property type="evidence" value="ECO:0007669"/>
    <property type="project" value="UniProtKB-SubCell"/>
</dbReference>
<dbReference type="PANTHER" id="PTHR12701:SF20">
    <property type="entry name" value="ENDOPLASMIC RETICULUM TRANSMEMBRANE PROTEIN"/>
    <property type="match status" value="1"/>
</dbReference>
<proteinExistence type="inferred from homology"/>
<dbReference type="InterPro" id="IPR008417">
    <property type="entry name" value="BAP29/BAP31"/>
</dbReference>
<name>A0A9P6IJG8_9FUNG</name>
<keyword evidence="8" id="KW-1185">Reference proteome</keyword>
<evidence type="ECO:0000313" key="8">
    <source>
        <dbReference type="Proteomes" id="UP000749646"/>
    </source>
</evidence>
<keyword evidence="5" id="KW-0813">Transport</keyword>
<evidence type="ECO:0000313" key="7">
    <source>
        <dbReference type="EMBL" id="KAF9924264.1"/>
    </source>
</evidence>
<dbReference type="PANTHER" id="PTHR12701">
    <property type="entry name" value="BCR-ASSOCIATED PROTEIN, BAP"/>
    <property type="match status" value="1"/>
</dbReference>
<dbReference type="GO" id="GO:0006886">
    <property type="term" value="P:intracellular protein transport"/>
    <property type="evidence" value="ECO:0007669"/>
    <property type="project" value="UniProtKB-UniRule"/>
</dbReference>
<evidence type="ECO:0000256" key="3">
    <source>
        <dbReference type="ARBA" id="ARBA00022989"/>
    </source>
</evidence>
<keyword evidence="3" id="KW-1133">Transmembrane helix</keyword>
<keyword evidence="4" id="KW-0472">Membrane</keyword>
<comment type="caution">
    <text evidence="7">The sequence shown here is derived from an EMBL/GenBank/DDBJ whole genome shotgun (WGS) entry which is preliminary data.</text>
</comment>
<keyword evidence="5" id="KW-0256">Endoplasmic reticulum</keyword>
<protein>
    <recommendedName>
        <fullName evidence="5">Endoplasmic reticulum transmembrane protein</fullName>
    </recommendedName>
</protein>
<reference evidence="7" key="1">
    <citation type="journal article" date="2020" name="Fungal Divers.">
        <title>Resolving the Mortierellaceae phylogeny through synthesis of multi-gene phylogenetics and phylogenomics.</title>
        <authorList>
            <person name="Vandepol N."/>
            <person name="Liber J."/>
            <person name="Desiro A."/>
            <person name="Na H."/>
            <person name="Kennedy M."/>
            <person name="Barry K."/>
            <person name="Grigoriev I.V."/>
            <person name="Miller A.N."/>
            <person name="O'Donnell K."/>
            <person name="Stajich J.E."/>
            <person name="Bonito G."/>
        </authorList>
    </citation>
    <scope>NUCLEOTIDE SEQUENCE</scope>
    <source>
        <strain evidence="7">MES-2147</strain>
    </source>
</reference>
<keyword evidence="2" id="KW-0812">Transmembrane</keyword>